<dbReference type="PANTHER" id="PTHR10778">
    <property type="entry name" value="SOLUTE CARRIER FAMILY 35 MEMBER B"/>
    <property type="match status" value="1"/>
</dbReference>
<name>A0A7S4DDU1_9EUKA</name>
<feature type="transmembrane region" description="Helical" evidence="6">
    <location>
        <begin position="58"/>
        <end position="79"/>
    </location>
</feature>
<dbReference type="AlphaFoldDB" id="A0A7S4DDU1"/>
<dbReference type="SUPFAM" id="SSF103481">
    <property type="entry name" value="Multidrug resistance efflux transporter EmrE"/>
    <property type="match status" value="1"/>
</dbReference>
<dbReference type="GO" id="GO:0000139">
    <property type="term" value="C:Golgi membrane"/>
    <property type="evidence" value="ECO:0007669"/>
    <property type="project" value="TreeGrafter"/>
</dbReference>
<comment type="subcellular location">
    <subcellularLocation>
        <location evidence="1">Membrane</location>
        <topology evidence="1">Multi-pass membrane protein</topology>
    </subcellularLocation>
</comment>
<keyword evidence="5 6" id="KW-0472">Membrane</keyword>
<evidence type="ECO:0000256" key="5">
    <source>
        <dbReference type="ARBA" id="ARBA00023136"/>
    </source>
</evidence>
<evidence type="ECO:0000256" key="3">
    <source>
        <dbReference type="ARBA" id="ARBA00022692"/>
    </source>
</evidence>
<evidence type="ECO:0000313" key="7">
    <source>
        <dbReference type="EMBL" id="CAE0644076.1"/>
    </source>
</evidence>
<dbReference type="GO" id="GO:0005789">
    <property type="term" value="C:endoplasmic reticulum membrane"/>
    <property type="evidence" value="ECO:0007669"/>
    <property type="project" value="TreeGrafter"/>
</dbReference>
<evidence type="ECO:0000256" key="1">
    <source>
        <dbReference type="ARBA" id="ARBA00004141"/>
    </source>
</evidence>
<organism evidence="7">
    <name type="scientific">Lotharella globosa</name>
    <dbReference type="NCBI Taxonomy" id="91324"/>
    <lineage>
        <taxon>Eukaryota</taxon>
        <taxon>Sar</taxon>
        <taxon>Rhizaria</taxon>
        <taxon>Cercozoa</taxon>
        <taxon>Chlorarachniophyceae</taxon>
        <taxon>Lotharella</taxon>
    </lineage>
</organism>
<feature type="transmembrane region" description="Helical" evidence="6">
    <location>
        <begin position="227"/>
        <end position="246"/>
    </location>
</feature>
<proteinExistence type="predicted"/>
<gene>
    <name evidence="7" type="ORF">LGLO00237_LOCUS494</name>
</gene>
<evidence type="ECO:0000256" key="4">
    <source>
        <dbReference type="ARBA" id="ARBA00022989"/>
    </source>
</evidence>
<dbReference type="InterPro" id="IPR013657">
    <property type="entry name" value="SCL35B1-4/HUT1"/>
</dbReference>
<feature type="transmembrane region" description="Helical" evidence="6">
    <location>
        <begin position="27"/>
        <end position="46"/>
    </location>
</feature>
<protein>
    <recommendedName>
        <fullName evidence="8">Sugar phosphate transporter domain-containing protein</fullName>
    </recommendedName>
</protein>
<dbReference type="Pfam" id="PF08449">
    <property type="entry name" value="UAA"/>
    <property type="match status" value="1"/>
</dbReference>
<evidence type="ECO:0008006" key="8">
    <source>
        <dbReference type="Google" id="ProtNLM"/>
    </source>
</evidence>
<feature type="transmembrane region" description="Helical" evidence="6">
    <location>
        <begin position="134"/>
        <end position="152"/>
    </location>
</feature>
<dbReference type="GO" id="GO:0046964">
    <property type="term" value="F:3'-phosphoadenosine 5'-phosphosulfate transmembrane transporter activity"/>
    <property type="evidence" value="ECO:0007669"/>
    <property type="project" value="TreeGrafter"/>
</dbReference>
<feature type="transmembrane region" description="Helical" evidence="6">
    <location>
        <begin position="266"/>
        <end position="285"/>
    </location>
</feature>
<dbReference type="EMBL" id="HBIV01000702">
    <property type="protein sequence ID" value="CAE0644076.1"/>
    <property type="molecule type" value="Transcribed_RNA"/>
</dbReference>
<evidence type="ECO:0000256" key="6">
    <source>
        <dbReference type="SAM" id="Phobius"/>
    </source>
</evidence>
<evidence type="ECO:0000256" key="2">
    <source>
        <dbReference type="ARBA" id="ARBA00022448"/>
    </source>
</evidence>
<accession>A0A7S4DDU1</accession>
<keyword evidence="2" id="KW-0813">Transport</keyword>
<reference evidence="7" key="1">
    <citation type="submission" date="2021-01" db="EMBL/GenBank/DDBJ databases">
        <authorList>
            <person name="Corre E."/>
            <person name="Pelletier E."/>
            <person name="Niang G."/>
            <person name="Scheremetjew M."/>
            <person name="Finn R."/>
            <person name="Kale V."/>
            <person name="Holt S."/>
            <person name="Cochrane G."/>
            <person name="Meng A."/>
            <person name="Brown T."/>
            <person name="Cohen L."/>
        </authorList>
    </citation>
    <scope>NUCLEOTIDE SEQUENCE</scope>
    <source>
        <strain evidence="7">CCCM811</strain>
    </source>
</reference>
<feature type="transmembrane region" description="Helical" evidence="6">
    <location>
        <begin position="188"/>
        <end position="207"/>
    </location>
</feature>
<keyword evidence="3 6" id="KW-0812">Transmembrane</keyword>
<feature type="transmembrane region" description="Helical" evidence="6">
    <location>
        <begin position="164"/>
        <end position="182"/>
    </location>
</feature>
<sequence>MGGRDTVESGDETKNGSKLLGLKKEDYEIVVLAGSAIGLSILYNLLQESMFTSDAKNYTALITMMTSLVYAVLALGEFYHEIHSNHKGKDGPAPTIAGSMKGTAFDYARLGTLTASGMYFTNWSLRYLNYTLRVLFKASKILPTVLIAVVFYKKSFTGRDYMNILVLVASIVLFSYGDAVGAGKTDNGTFDVFGIALITIGVIADALTSNFESEHLFKVRKASHSEVMMAASLFGSLYMLAIMVMTGKAEDAYNYALANPDLAVKVVVSCSAGYFSITFILKIIKKVGAVPAEIVKSIRRVVSIVLSFIIYHKPFLSWHGFGSVLFLGFIYGTFMAKMAKVRAKQASKAGLAKASIDLENLATKKTVAQN</sequence>
<dbReference type="InterPro" id="IPR037185">
    <property type="entry name" value="EmrE-like"/>
</dbReference>
<dbReference type="PANTHER" id="PTHR10778:SF8">
    <property type="entry name" value="ADENOSINE 3'-PHOSPHO 5'-PHOSPHOSULFATE TRANSPORTER 2"/>
    <property type="match status" value="1"/>
</dbReference>
<feature type="transmembrane region" description="Helical" evidence="6">
    <location>
        <begin position="297"/>
        <end position="312"/>
    </location>
</feature>
<feature type="transmembrane region" description="Helical" evidence="6">
    <location>
        <begin position="318"/>
        <end position="336"/>
    </location>
</feature>
<keyword evidence="4 6" id="KW-1133">Transmembrane helix</keyword>